<feature type="compositionally biased region" description="Basic and acidic residues" evidence="2">
    <location>
        <begin position="158"/>
        <end position="173"/>
    </location>
</feature>
<protein>
    <recommendedName>
        <fullName evidence="5">Phage shock protein A (PspA) family protein</fullName>
    </recommendedName>
</protein>
<name>A0A6I4V4X3_9SPHN</name>
<gene>
    <name evidence="3" type="ORF">GRI43_13540</name>
</gene>
<feature type="compositionally biased region" description="Basic and acidic residues" evidence="2">
    <location>
        <begin position="130"/>
        <end position="140"/>
    </location>
</feature>
<dbReference type="Pfam" id="PF04012">
    <property type="entry name" value="PspA_IM30"/>
    <property type="match status" value="1"/>
</dbReference>
<dbReference type="OrthoDB" id="7405758at2"/>
<feature type="region of interest" description="Disordered" evidence="2">
    <location>
        <begin position="129"/>
        <end position="224"/>
    </location>
</feature>
<evidence type="ECO:0000313" key="3">
    <source>
        <dbReference type="EMBL" id="MXP48411.1"/>
    </source>
</evidence>
<feature type="region of interest" description="Disordered" evidence="2">
    <location>
        <begin position="49"/>
        <end position="72"/>
    </location>
</feature>
<proteinExistence type="inferred from homology"/>
<dbReference type="PANTHER" id="PTHR31088:SF6">
    <property type="entry name" value="PHAGE SHOCK PROTEIN A"/>
    <property type="match status" value="1"/>
</dbReference>
<organism evidence="3 4">
    <name type="scientific">Pontixanthobacter luteolus</name>
    <dbReference type="NCBI Taxonomy" id="295089"/>
    <lineage>
        <taxon>Bacteria</taxon>
        <taxon>Pseudomonadati</taxon>
        <taxon>Pseudomonadota</taxon>
        <taxon>Alphaproteobacteria</taxon>
        <taxon>Sphingomonadales</taxon>
        <taxon>Erythrobacteraceae</taxon>
        <taxon>Pontixanthobacter</taxon>
    </lineage>
</organism>
<feature type="compositionally biased region" description="Basic residues" evidence="2">
    <location>
        <begin position="212"/>
        <end position="224"/>
    </location>
</feature>
<evidence type="ECO:0008006" key="5">
    <source>
        <dbReference type="Google" id="ProtNLM"/>
    </source>
</evidence>
<dbReference type="Proteomes" id="UP000471435">
    <property type="component" value="Unassembled WGS sequence"/>
</dbReference>
<evidence type="ECO:0000256" key="1">
    <source>
        <dbReference type="ARBA" id="ARBA00043985"/>
    </source>
</evidence>
<dbReference type="InterPro" id="IPR007157">
    <property type="entry name" value="PspA_VIPP1"/>
</dbReference>
<comment type="similarity">
    <text evidence="1">Belongs to the PspA/Vipp/IM30 family.</text>
</comment>
<dbReference type="GO" id="GO:0005829">
    <property type="term" value="C:cytosol"/>
    <property type="evidence" value="ECO:0007669"/>
    <property type="project" value="TreeGrafter"/>
</dbReference>
<evidence type="ECO:0000256" key="2">
    <source>
        <dbReference type="SAM" id="MobiDB-lite"/>
    </source>
</evidence>
<evidence type="ECO:0000313" key="4">
    <source>
        <dbReference type="Proteomes" id="UP000471435"/>
    </source>
</evidence>
<keyword evidence="4" id="KW-1185">Reference proteome</keyword>
<feature type="compositionally biased region" description="Basic and acidic residues" evidence="2">
    <location>
        <begin position="49"/>
        <end position="58"/>
    </location>
</feature>
<dbReference type="PANTHER" id="PTHR31088">
    <property type="entry name" value="MEMBRANE-ASSOCIATED PROTEIN VIPP1, CHLOROPLASTIC"/>
    <property type="match status" value="1"/>
</dbReference>
<dbReference type="AlphaFoldDB" id="A0A6I4V4X3"/>
<feature type="compositionally biased region" description="Polar residues" evidence="2">
    <location>
        <begin position="177"/>
        <end position="191"/>
    </location>
</feature>
<dbReference type="EMBL" id="WTYP01000002">
    <property type="protein sequence ID" value="MXP48411.1"/>
    <property type="molecule type" value="Genomic_DNA"/>
</dbReference>
<comment type="caution">
    <text evidence="3">The sequence shown here is derived from an EMBL/GenBank/DDBJ whole genome shotgun (WGS) entry which is preliminary data.</text>
</comment>
<accession>A0A6I4V4X3</accession>
<dbReference type="GO" id="GO:0009271">
    <property type="term" value="P:phage shock"/>
    <property type="evidence" value="ECO:0007669"/>
    <property type="project" value="TreeGrafter"/>
</dbReference>
<reference evidence="3 4" key="1">
    <citation type="submission" date="2019-12" db="EMBL/GenBank/DDBJ databases">
        <title>Genomic-based taxomic classification of the family Erythrobacteraceae.</title>
        <authorList>
            <person name="Xu L."/>
        </authorList>
    </citation>
    <scope>NUCLEOTIDE SEQUENCE [LARGE SCALE GENOMIC DNA]</scope>
    <source>
        <strain evidence="3 4">SW-109</strain>
    </source>
</reference>
<dbReference type="RefSeq" id="WP_160731596.1">
    <property type="nucleotide sequence ID" value="NZ_WTYP01000002.1"/>
</dbReference>
<sequence>MQIVIRVRELVSNNVSSMVASASSPAKMLRHLRREIEEADIALHGEISKLERQQERTEGASAKAQSDAKDWSDKAKIAMDHGREDLARSALLAREDCKINAEQHKADAESLGAKIDEAREALQQLAGKLAETDDKLREVEAATETAPSAKQGAGSDSQNDKRLDRISELERRVALANDQQGGSSPSHTQIEQEIAAMQRETSIDAELEKLRKSAKPAAKKRKAG</sequence>